<gene>
    <name evidence="1" type="ORF">O181_026463</name>
</gene>
<dbReference type="Proteomes" id="UP000765509">
    <property type="component" value="Unassembled WGS sequence"/>
</dbReference>
<name>A0A9Q3CPU2_9BASI</name>
<sequence>MFWWYLGYTIGVNELSQVNLELENFNLEQMNAAAVSLCLTAIQENELSILLYDHKEAFEKDKEQLGAIIGTELDLILNIERPYPSLLRRPAYLKSPKSRETPELHI</sequence>
<accession>A0A9Q3CPU2</accession>
<dbReference type="AlphaFoldDB" id="A0A9Q3CPU2"/>
<dbReference type="OrthoDB" id="6060525at2759"/>
<reference evidence="1" key="1">
    <citation type="submission" date="2021-03" db="EMBL/GenBank/DDBJ databases">
        <title>Draft genome sequence of rust myrtle Austropuccinia psidii MF-1, a brazilian biotype.</title>
        <authorList>
            <person name="Quecine M.C."/>
            <person name="Pachon D.M.R."/>
            <person name="Bonatelli M.L."/>
            <person name="Correr F.H."/>
            <person name="Franceschini L.M."/>
            <person name="Leite T.F."/>
            <person name="Margarido G.R.A."/>
            <person name="Almeida C.A."/>
            <person name="Ferrarezi J.A."/>
            <person name="Labate C.A."/>
        </authorList>
    </citation>
    <scope>NUCLEOTIDE SEQUENCE</scope>
    <source>
        <strain evidence="1">MF-1</strain>
    </source>
</reference>
<comment type="caution">
    <text evidence="1">The sequence shown here is derived from an EMBL/GenBank/DDBJ whole genome shotgun (WGS) entry which is preliminary data.</text>
</comment>
<evidence type="ECO:0000313" key="1">
    <source>
        <dbReference type="EMBL" id="MBW0486748.1"/>
    </source>
</evidence>
<proteinExistence type="predicted"/>
<evidence type="ECO:0000313" key="2">
    <source>
        <dbReference type="Proteomes" id="UP000765509"/>
    </source>
</evidence>
<protein>
    <submittedName>
        <fullName evidence="1">Uncharacterized protein</fullName>
    </submittedName>
</protein>
<dbReference type="EMBL" id="AVOT02008793">
    <property type="protein sequence ID" value="MBW0486748.1"/>
    <property type="molecule type" value="Genomic_DNA"/>
</dbReference>
<organism evidence="1 2">
    <name type="scientific">Austropuccinia psidii MF-1</name>
    <dbReference type="NCBI Taxonomy" id="1389203"/>
    <lineage>
        <taxon>Eukaryota</taxon>
        <taxon>Fungi</taxon>
        <taxon>Dikarya</taxon>
        <taxon>Basidiomycota</taxon>
        <taxon>Pucciniomycotina</taxon>
        <taxon>Pucciniomycetes</taxon>
        <taxon>Pucciniales</taxon>
        <taxon>Sphaerophragmiaceae</taxon>
        <taxon>Austropuccinia</taxon>
    </lineage>
</organism>
<keyword evidence="2" id="KW-1185">Reference proteome</keyword>